<organism evidence="1 2">
    <name type="scientific">Nicotiana tabacum</name>
    <name type="common">Common tobacco</name>
    <dbReference type="NCBI Taxonomy" id="4097"/>
    <lineage>
        <taxon>Eukaryota</taxon>
        <taxon>Viridiplantae</taxon>
        <taxon>Streptophyta</taxon>
        <taxon>Embryophyta</taxon>
        <taxon>Tracheophyta</taxon>
        <taxon>Spermatophyta</taxon>
        <taxon>Magnoliopsida</taxon>
        <taxon>eudicotyledons</taxon>
        <taxon>Gunneridae</taxon>
        <taxon>Pentapetalae</taxon>
        <taxon>asterids</taxon>
        <taxon>lamiids</taxon>
        <taxon>Solanales</taxon>
        <taxon>Solanaceae</taxon>
        <taxon>Nicotianoideae</taxon>
        <taxon>Nicotianeae</taxon>
        <taxon>Nicotiana</taxon>
    </lineage>
</organism>
<evidence type="ECO:0000313" key="2">
    <source>
        <dbReference type="RefSeq" id="XP_075103488.1"/>
    </source>
</evidence>
<gene>
    <name evidence="2" type="primary">LOC142178064</name>
</gene>
<evidence type="ECO:0000313" key="1">
    <source>
        <dbReference type="Proteomes" id="UP000790787"/>
    </source>
</evidence>
<reference evidence="1" key="1">
    <citation type="journal article" date="2014" name="Nat. Commun.">
        <title>The tobacco genome sequence and its comparison with those of tomato and potato.</title>
        <authorList>
            <person name="Sierro N."/>
            <person name="Battey J.N."/>
            <person name="Ouadi S."/>
            <person name="Bakaher N."/>
            <person name="Bovet L."/>
            <person name="Willig A."/>
            <person name="Goepfert S."/>
            <person name="Peitsch M.C."/>
            <person name="Ivanov N.V."/>
        </authorList>
    </citation>
    <scope>NUCLEOTIDE SEQUENCE [LARGE SCALE GENOMIC DNA]</scope>
</reference>
<name>A0AC58U1Y0_TOBAC</name>
<protein>
    <submittedName>
        <fullName evidence="2">F-box/kelch-repeat protein At3g23880-like</fullName>
    </submittedName>
</protein>
<dbReference type="Proteomes" id="UP000790787">
    <property type="component" value="Chromosome 24"/>
</dbReference>
<accession>A0AC58U1Y0</accession>
<keyword evidence="1" id="KW-1185">Reference proteome</keyword>
<proteinExistence type="predicted"/>
<dbReference type="RefSeq" id="XP_075103488.1">
    <property type="nucleotide sequence ID" value="XM_075247387.1"/>
</dbReference>
<reference evidence="2" key="2">
    <citation type="submission" date="2025-08" db="UniProtKB">
        <authorList>
            <consortium name="RefSeq"/>
        </authorList>
    </citation>
    <scope>IDENTIFICATION</scope>
    <source>
        <tissue evidence="2">Leaf</tissue>
    </source>
</reference>
<sequence length="217" mass="24779">MAVLASSILDGVSLGVEEKFLWNPTIRKLEKLPMLDLTEMGVWRYSFGYDESHDVYKEVVIKGNVVNGMLYWVSFAHVARKQVCNIISLDLTDETWEKLNFPNYGKDISHLILGVTGSDFSVFCTYHQGTTSDVWIMKDCGVNASWTKMFTLEYPQDLRKVILPKMFTLHIFAIQIRRTTFSPCLLDLHLRPATKVIVIVASTDNVWKRDSEACAFA</sequence>